<proteinExistence type="predicted"/>
<feature type="compositionally biased region" description="Basic residues" evidence="1">
    <location>
        <begin position="140"/>
        <end position="150"/>
    </location>
</feature>
<feature type="region of interest" description="Disordered" evidence="1">
    <location>
        <begin position="128"/>
        <end position="150"/>
    </location>
</feature>
<protein>
    <recommendedName>
        <fullName evidence="4">SpoVT-AbrB domain-containing protein</fullName>
    </recommendedName>
</protein>
<name>A0ABT1W744_9PROT</name>
<evidence type="ECO:0008006" key="4">
    <source>
        <dbReference type="Google" id="ProtNLM"/>
    </source>
</evidence>
<sequence>MAEQIDMRLGSGTIRLPAEFRGTARLLGPGETPSPQRPMRHGDLEGRFEADIELSFSFLLGLGFEPVHPTHPSYPAYLSAVREEAPPPEPALSAVDPHDPDLILMPFETVVPLSDEIGLRFGLVPPGHAATRAPAGAHGRPMRRKPIPPP</sequence>
<keyword evidence="3" id="KW-1185">Reference proteome</keyword>
<accession>A0ABT1W744</accession>
<evidence type="ECO:0000313" key="3">
    <source>
        <dbReference type="Proteomes" id="UP001524587"/>
    </source>
</evidence>
<gene>
    <name evidence="2" type="ORF">NFI95_09560</name>
</gene>
<evidence type="ECO:0000313" key="2">
    <source>
        <dbReference type="EMBL" id="MCQ8278698.1"/>
    </source>
</evidence>
<comment type="caution">
    <text evidence="2">The sequence shown here is derived from an EMBL/GenBank/DDBJ whole genome shotgun (WGS) entry which is preliminary data.</text>
</comment>
<dbReference type="RefSeq" id="WP_422864177.1">
    <property type="nucleotide sequence ID" value="NZ_JAMSKV010000007.1"/>
</dbReference>
<organism evidence="2 3">
    <name type="scientific">Endosaccharibacter trunci</name>
    <dbReference type="NCBI Taxonomy" id="2812733"/>
    <lineage>
        <taxon>Bacteria</taxon>
        <taxon>Pseudomonadati</taxon>
        <taxon>Pseudomonadota</taxon>
        <taxon>Alphaproteobacteria</taxon>
        <taxon>Acetobacterales</taxon>
        <taxon>Acetobacteraceae</taxon>
        <taxon>Endosaccharibacter</taxon>
    </lineage>
</organism>
<dbReference type="EMBL" id="JAMSKV010000007">
    <property type="protein sequence ID" value="MCQ8278698.1"/>
    <property type="molecule type" value="Genomic_DNA"/>
</dbReference>
<reference evidence="2 3" key="1">
    <citation type="submission" date="2022-06" db="EMBL/GenBank/DDBJ databases">
        <title>Endosaccharibacter gen. nov., sp. nov., endophytic bacteria isolated from sugarcane.</title>
        <authorList>
            <person name="Pitiwittayakul N."/>
            <person name="Yukphan P."/>
            <person name="Charoenyingcharoen P."/>
            <person name="Tanasupawat S."/>
        </authorList>
    </citation>
    <scope>NUCLEOTIDE SEQUENCE [LARGE SCALE GENOMIC DNA]</scope>
    <source>
        <strain evidence="2 3">KSS8</strain>
    </source>
</reference>
<dbReference type="Proteomes" id="UP001524587">
    <property type="component" value="Unassembled WGS sequence"/>
</dbReference>
<evidence type="ECO:0000256" key="1">
    <source>
        <dbReference type="SAM" id="MobiDB-lite"/>
    </source>
</evidence>